<dbReference type="Proteomes" id="UP000676996">
    <property type="component" value="Unassembled WGS sequence"/>
</dbReference>
<gene>
    <name evidence="1" type="ORF">J7S20_14725</name>
</gene>
<organism evidence="1 2">
    <name type="scientific">Stakelama marina</name>
    <dbReference type="NCBI Taxonomy" id="2826939"/>
    <lineage>
        <taxon>Bacteria</taxon>
        <taxon>Pseudomonadati</taxon>
        <taxon>Pseudomonadota</taxon>
        <taxon>Alphaproteobacteria</taxon>
        <taxon>Sphingomonadales</taxon>
        <taxon>Sphingomonadaceae</taxon>
        <taxon>Stakelama</taxon>
    </lineage>
</organism>
<name>A0A8T4IGL1_9SPHN</name>
<evidence type="ECO:0000313" key="2">
    <source>
        <dbReference type="Proteomes" id="UP000676996"/>
    </source>
</evidence>
<proteinExistence type="predicted"/>
<evidence type="ECO:0000313" key="1">
    <source>
        <dbReference type="EMBL" id="MBR0553763.1"/>
    </source>
</evidence>
<reference evidence="1" key="1">
    <citation type="submission" date="2021-04" db="EMBL/GenBank/DDBJ databases">
        <title>Ouciella asimina sp. nov., isolated from the surface seawater in the hydrothermal field of Okinawa Trough.</title>
        <authorList>
            <person name="Shuang W."/>
        </authorList>
    </citation>
    <scope>NUCLEOTIDE SEQUENCE</scope>
    <source>
        <strain evidence="1">LXI357</strain>
    </source>
</reference>
<comment type="caution">
    <text evidence="1">The sequence shown here is derived from an EMBL/GenBank/DDBJ whole genome shotgun (WGS) entry which is preliminary data.</text>
</comment>
<dbReference type="AlphaFoldDB" id="A0A8T4IGL1"/>
<accession>A0A8T4IGL1</accession>
<keyword evidence="2" id="KW-1185">Reference proteome</keyword>
<sequence>MTYYQFATPVQAIGLACVPVDHLPDVEIMARRSVAVAVVSIASDAEGRPTITASCPTAARDPEFPLPYLVNEALVAGAETIVSPADRAVLAADASARRFFVEPSLARLTSGETVIDPASLAGDIYGDEAVLYQRLHIPTLARSDASNAALWDKRLTLPLKTAALAEAVSRLMLWAHFGAFREAEAGIFFETMLALRDWMHGQVDSAPELYGWATSRPVLRAQSFEHDYRQALKRGQGEPWITFESGLSIV</sequence>
<dbReference type="RefSeq" id="WP_284055005.1">
    <property type="nucleotide sequence ID" value="NZ_JAGRQC010000004.1"/>
</dbReference>
<protein>
    <submittedName>
        <fullName evidence="1">Uncharacterized protein</fullName>
    </submittedName>
</protein>
<dbReference type="EMBL" id="JAGRQC010000004">
    <property type="protein sequence ID" value="MBR0553763.1"/>
    <property type="molecule type" value="Genomic_DNA"/>
</dbReference>